<keyword evidence="3" id="KW-1185">Reference proteome</keyword>
<reference evidence="2 3" key="1">
    <citation type="journal article" date="2014" name="PLoS Genet.">
        <title>Analysis of the Phlebiopsis gigantea genome, transcriptome and secretome provides insight into its pioneer colonization strategies of wood.</title>
        <authorList>
            <person name="Hori C."/>
            <person name="Ishida T."/>
            <person name="Igarashi K."/>
            <person name="Samejima M."/>
            <person name="Suzuki H."/>
            <person name="Master E."/>
            <person name="Ferreira P."/>
            <person name="Ruiz-Duenas F.J."/>
            <person name="Held B."/>
            <person name="Canessa P."/>
            <person name="Larrondo L.F."/>
            <person name="Schmoll M."/>
            <person name="Druzhinina I.S."/>
            <person name="Kubicek C.P."/>
            <person name="Gaskell J.A."/>
            <person name="Kersten P."/>
            <person name="St John F."/>
            <person name="Glasner J."/>
            <person name="Sabat G."/>
            <person name="Splinter BonDurant S."/>
            <person name="Syed K."/>
            <person name="Yadav J."/>
            <person name="Mgbeahuruike A.C."/>
            <person name="Kovalchuk A."/>
            <person name="Asiegbu F.O."/>
            <person name="Lackner G."/>
            <person name="Hoffmeister D."/>
            <person name="Rencoret J."/>
            <person name="Gutierrez A."/>
            <person name="Sun H."/>
            <person name="Lindquist E."/>
            <person name="Barry K."/>
            <person name="Riley R."/>
            <person name="Grigoriev I.V."/>
            <person name="Henrissat B."/>
            <person name="Kues U."/>
            <person name="Berka R.M."/>
            <person name="Martinez A.T."/>
            <person name="Covert S.F."/>
            <person name="Blanchette R.A."/>
            <person name="Cullen D."/>
        </authorList>
    </citation>
    <scope>NUCLEOTIDE SEQUENCE [LARGE SCALE GENOMIC DNA]</scope>
    <source>
        <strain evidence="2 3">11061_1 CR5-6</strain>
    </source>
</reference>
<evidence type="ECO:0000256" key="1">
    <source>
        <dbReference type="SAM" id="Phobius"/>
    </source>
</evidence>
<dbReference type="HOGENOM" id="CLU_1235420_0_0_1"/>
<dbReference type="Proteomes" id="UP000053257">
    <property type="component" value="Unassembled WGS sequence"/>
</dbReference>
<evidence type="ECO:0000313" key="3">
    <source>
        <dbReference type="Proteomes" id="UP000053257"/>
    </source>
</evidence>
<name>A0A0C3PLC5_PHLG1</name>
<protein>
    <submittedName>
        <fullName evidence="2">Uncharacterized protein</fullName>
    </submittedName>
</protein>
<dbReference type="AlphaFoldDB" id="A0A0C3PLC5"/>
<gene>
    <name evidence="2" type="ORF">PHLGIDRAFT_118293</name>
</gene>
<keyword evidence="1" id="KW-0812">Transmembrane</keyword>
<organism evidence="2 3">
    <name type="scientific">Phlebiopsis gigantea (strain 11061_1 CR5-6)</name>
    <name type="common">White-rot fungus</name>
    <name type="synonym">Peniophora gigantea</name>
    <dbReference type="NCBI Taxonomy" id="745531"/>
    <lineage>
        <taxon>Eukaryota</taxon>
        <taxon>Fungi</taxon>
        <taxon>Dikarya</taxon>
        <taxon>Basidiomycota</taxon>
        <taxon>Agaricomycotina</taxon>
        <taxon>Agaricomycetes</taxon>
        <taxon>Polyporales</taxon>
        <taxon>Phanerochaetaceae</taxon>
        <taxon>Phlebiopsis</taxon>
    </lineage>
</organism>
<keyword evidence="1" id="KW-1133">Transmembrane helix</keyword>
<evidence type="ECO:0000313" key="2">
    <source>
        <dbReference type="EMBL" id="KIP07238.1"/>
    </source>
</evidence>
<proteinExistence type="predicted"/>
<dbReference type="OrthoDB" id="3250682at2759"/>
<feature type="transmembrane region" description="Helical" evidence="1">
    <location>
        <begin position="114"/>
        <end position="131"/>
    </location>
</feature>
<sequence length="224" mass="23937">MFISVTNFIGDVILLYRCWVIWSRNIYVVIVPFLASISGLVCASVVAWFVWAGSITGNHASVSPMIIPVGLASFVLPLCVNVITTTLIIARICHLDSTAWGGGKHVVRVMLQSGVLYALVQLVFVALYAIQHPAQQIVVPMAVQIYGIASIFVIVSAGSSAAPPYAATVDEGVLTSWSELVPGHTHSSWVPSYGSLPRPGTSRAVVRSHTKSITRLPDLPAACL</sequence>
<accession>A0A0C3PLC5</accession>
<feature type="transmembrane region" description="Helical" evidence="1">
    <location>
        <begin position="137"/>
        <end position="155"/>
    </location>
</feature>
<dbReference type="EMBL" id="KN840501">
    <property type="protein sequence ID" value="KIP07238.1"/>
    <property type="molecule type" value="Genomic_DNA"/>
</dbReference>
<keyword evidence="1" id="KW-0472">Membrane</keyword>
<feature type="transmembrane region" description="Helical" evidence="1">
    <location>
        <begin position="71"/>
        <end position="93"/>
    </location>
</feature>
<feature type="transmembrane region" description="Helical" evidence="1">
    <location>
        <begin position="26"/>
        <end position="51"/>
    </location>
</feature>